<dbReference type="PANTHER" id="PTHR43798">
    <property type="entry name" value="MONOACYLGLYCEROL LIPASE"/>
    <property type="match status" value="1"/>
</dbReference>
<dbReference type="GO" id="GO:0052689">
    <property type="term" value="F:carboxylic ester hydrolase activity"/>
    <property type="evidence" value="ECO:0007669"/>
    <property type="project" value="InterPro"/>
</dbReference>
<evidence type="ECO:0000313" key="6">
    <source>
        <dbReference type="Proteomes" id="UP000000486"/>
    </source>
</evidence>
<dbReference type="EMBL" id="CP002816">
    <property type="protein sequence ID" value="AEH91893.1"/>
    <property type="molecule type" value="Genomic_DNA"/>
</dbReference>
<feature type="domain" description="AB hydrolase-1" evidence="4">
    <location>
        <begin position="5"/>
        <end position="115"/>
    </location>
</feature>
<feature type="binding site" evidence="3">
    <location>
        <position position="10"/>
    </location>
    <ligand>
        <name>substrate</name>
    </ligand>
</feature>
<dbReference type="PANTHER" id="PTHR43798:SF31">
    <property type="entry name" value="AB HYDROLASE SUPERFAMILY PROTEIN YCLE"/>
    <property type="match status" value="1"/>
</dbReference>
<dbReference type="InterPro" id="IPR050266">
    <property type="entry name" value="AB_hydrolase_sf"/>
</dbReference>
<dbReference type="PATRIC" id="fig|1030009.3.peg.875"/>
<dbReference type="ESTHER" id="lismo-LMO0857">
    <property type="family name" value="CarbLipBact_2"/>
</dbReference>
<feature type="active site" description="Charge relay system" evidence="2">
    <location>
        <position position="178"/>
    </location>
</feature>
<reference evidence="5 6" key="1">
    <citation type="journal article" date="2011" name="J. Bacteriol.">
        <title>Genome sequence of the nonpathogenic Listeria monocytogenes serovar 4a strain M7.</title>
        <authorList>
            <person name="Chen J."/>
            <person name="Xia Y."/>
            <person name="Cheng C."/>
            <person name="Fang C."/>
            <person name="Shan Y."/>
            <person name="Jin G."/>
            <person name="Fang W."/>
        </authorList>
    </citation>
    <scope>NUCLEOTIDE SEQUENCE [LARGE SCALE GENOMIC DNA]</scope>
    <source>
        <strain evidence="5 6">M7</strain>
    </source>
</reference>
<sequence>MVACLCIHGFTGSPSEVKPLADYLREHTDWDVLAPTLPGHDHLRHLKNVTYKDWIVFVDSILSQMLKEDDEVYIIGFSMGGLLAGWLARHYPEVKKLVLLSTAVNAMEWPQLVENSKQVLTEAKEVTLKNSPMFKRYQKKVTETPWTSTLQFKKMVALAKPVFEHIEIPTFIAQGSADQVVPAEKSVNFLMESIPGPKELFILEGSKHVICQDEQADKLFAAVLTFLQKDVAILNTK</sequence>
<gene>
    <name evidence="5" type="primary">yqiA</name>
    <name evidence="5" type="ordered locus">LMM7_0888</name>
</gene>
<proteinExistence type="predicted"/>
<evidence type="ECO:0000256" key="2">
    <source>
        <dbReference type="PIRSR" id="PIRSR017388-1"/>
    </source>
</evidence>
<accession>A0A0E0UUV8</accession>
<dbReference type="HOGENOM" id="CLU_076594_0_2_9"/>
<dbReference type="InterPro" id="IPR012354">
    <property type="entry name" value="Esterase_lipase"/>
</dbReference>
<dbReference type="AlphaFoldDB" id="A0A0E0UUV8"/>
<name>A0A0E0UUV8_LISMM</name>
<dbReference type="Proteomes" id="UP000000486">
    <property type="component" value="Chromosome"/>
</dbReference>
<organism evidence="5 6">
    <name type="scientific">Listeria monocytogenes serotype 4a (strain M7)</name>
    <dbReference type="NCBI Taxonomy" id="1030009"/>
    <lineage>
        <taxon>Bacteria</taxon>
        <taxon>Bacillati</taxon>
        <taxon>Bacillota</taxon>
        <taxon>Bacilli</taxon>
        <taxon>Bacillales</taxon>
        <taxon>Listeriaceae</taxon>
        <taxon>Listeria</taxon>
    </lineage>
</organism>
<feature type="binding site" evidence="3">
    <location>
        <position position="79"/>
    </location>
    <ligand>
        <name>substrate</name>
    </ligand>
</feature>
<feature type="active site" description="Charge relay system" evidence="2">
    <location>
        <position position="208"/>
    </location>
</feature>
<evidence type="ECO:0000259" key="4">
    <source>
        <dbReference type="Pfam" id="PF00561"/>
    </source>
</evidence>
<evidence type="ECO:0000313" key="5">
    <source>
        <dbReference type="EMBL" id="AEH91893.1"/>
    </source>
</evidence>
<dbReference type="RefSeq" id="WP_012581680.1">
    <property type="nucleotide sequence ID" value="NC_017537.1"/>
</dbReference>
<dbReference type="Pfam" id="PF00561">
    <property type="entry name" value="Abhydrolase_1"/>
    <property type="match status" value="1"/>
</dbReference>
<evidence type="ECO:0000256" key="1">
    <source>
        <dbReference type="ARBA" id="ARBA00022801"/>
    </source>
</evidence>
<dbReference type="InterPro" id="IPR000073">
    <property type="entry name" value="AB_hydrolase_1"/>
</dbReference>
<feature type="active site" description="Nucleophile" evidence="2">
    <location>
        <position position="78"/>
    </location>
</feature>
<dbReference type="PIRSF" id="PIRSF017388">
    <property type="entry name" value="Esterase_lipase"/>
    <property type="match status" value="1"/>
</dbReference>
<dbReference type="Gene3D" id="3.40.50.1820">
    <property type="entry name" value="alpha/beta hydrolase"/>
    <property type="match status" value="1"/>
</dbReference>
<protein>
    <submittedName>
        <fullName evidence="5">Putative esterase/lipase family protein</fullName>
    </submittedName>
</protein>
<dbReference type="InterPro" id="IPR029058">
    <property type="entry name" value="AB_hydrolase_fold"/>
</dbReference>
<dbReference type="GO" id="GO:0016020">
    <property type="term" value="C:membrane"/>
    <property type="evidence" value="ECO:0007669"/>
    <property type="project" value="TreeGrafter"/>
</dbReference>
<dbReference type="KEGG" id="lmq:LMM7_0888"/>
<evidence type="ECO:0000256" key="3">
    <source>
        <dbReference type="PIRSR" id="PIRSR017388-2"/>
    </source>
</evidence>
<dbReference type="SUPFAM" id="SSF53474">
    <property type="entry name" value="alpha/beta-Hydrolases"/>
    <property type="match status" value="1"/>
</dbReference>
<keyword evidence="1" id="KW-0378">Hydrolase</keyword>